<gene>
    <name evidence="2" type="ORF">IUJ34_03140</name>
</gene>
<keyword evidence="1" id="KW-0732">Signal</keyword>
<name>A0A7S9E121_KLEPN</name>
<reference evidence="2 3" key="1">
    <citation type="submission" date="2020-11" db="EMBL/GenBank/DDBJ databases">
        <title>Whole Genome sequence of MDR strain of Klebsiella pneumoniae K219 isolated from sputum.</title>
        <authorList>
            <person name="Aditi B.P."/>
            <person name="Mahalakshmi K."/>
            <person name="Naveen Kumar V."/>
        </authorList>
    </citation>
    <scope>NUCLEOTIDE SEQUENCE [LARGE SCALE GENOMIC DNA]</scope>
    <source>
        <strain evidence="2 3">K219</strain>
    </source>
</reference>
<proteinExistence type="predicted"/>
<feature type="chain" id="PRO_5031554520" evidence="1">
    <location>
        <begin position="26"/>
        <end position="78"/>
    </location>
</feature>
<evidence type="ECO:0000256" key="1">
    <source>
        <dbReference type="SAM" id="SignalP"/>
    </source>
</evidence>
<sequence length="78" mass="8463">MVVHGKVIKLLLTILMVGLSSAAYSKDYQAGKNFTVIHSTVKQPPPLVEFFPSTADLVMRLQSASMLIQLSESACPTI</sequence>
<feature type="signal peptide" evidence="1">
    <location>
        <begin position="1"/>
        <end position="25"/>
    </location>
</feature>
<accession>A0A7S9E121</accession>
<evidence type="ECO:0000313" key="3">
    <source>
        <dbReference type="Proteomes" id="UP000594592"/>
    </source>
</evidence>
<organism evidence="2 3">
    <name type="scientific">Klebsiella pneumoniae subsp. pneumoniae</name>
    <dbReference type="NCBI Taxonomy" id="72407"/>
    <lineage>
        <taxon>Bacteria</taxon>
        <taxon>Pseudomonadati</taxon>
        <taxon>Pseudomonadota</taxon>
        <taxon>Gammaproteobacteria</taxon>
        <taxon>Enterobacterales</taxon>
        <taxon>Enterobacteriaceae</taxon>
        <taxon>Klebsiella/Raoultella group</taxon>
        <taxon>Klebsiella</taxon>
        <taxon>Klebsiella pneumoniae complex</taxon>
    </lineage>
</organism>
<protein>
    <submittedName>
        <fullName evidence="2">Uncharacterized protein</fullName>
    </submittedName>
</protein>
<dbReference type="EMBL" id="CP064820">
    <property type="protein sequence ID" value="QPG07635.1"/>
    <property type="molecule type" value="Genomic_DNA"/>
</dbReference>
<dbReference type="Proteomes" id="UP000594592">
    <property type="component" value="Chromosome"/>
</dbReference>
<evidence type="ECO:0000313" key="2">
    <source>
        <dbReference type="EMBL" id="QPG07635.1"/>
    </source>
</evidence>
<dbReference type="AlphaFoldDB" id="A0A7S9E121"/>